<dbReference type="EMBL" id="QKRW01000053">
    <property type="protein sequence ID" value="RAL59443.1"/>
    <property type="molecule type" value="Genomic_DNA"/>
</dbReference>
<dbReference type="InterPro" id="IPR037239">
    <property type="entry name" value="OSBP_sf"/>
</dbReference>
<evidence type="ECO:0000256" key="2">
    <source>
        <dbReference type="RuleBase" id="RU003844"/>
    </source>
</evidence>
<dbReference type="Gene3D" id="6.10.140.1150">
    <property type="match status" value="1"/>
</dbReference>
<keyword evidence="4" id="KW-1185">Reference proteome</keyword>
<proteinExistence type="inferred from homology"/>
<dbReference type="SUPFAM" id="SSF144000">
    <property type="entry name" value="Oxysterol-binding protein-like"/>
    <property type="match status" value="1"/>
</dbReference>
<gene>
    <name evidence="3" type="ORF">DID88_006817</name>
</gene>
<accession>A0A395IJD1</accession>
<dbReference type="GO" id="GO:0008142">
    <property type="term" value="F:oxysterol binding"/>
    <property type="evidence" value="ECO:0007669"/>
    <property type="project" value="TreeGrafter"/>
</dbReference>
<evidence type="ECO:0000313" key="4">
    <source>
        <dbReference type="Proteomes" id="UP000249056"/>
    </source>
</evidence>
<dbReference type="Pfam" id="PF01237">
    <property type="entry name" value="Oxysterol_BP"/>
    <property type="match status" value="1"/>
</dbReference>
<dbReference type="PANTHER" id="PTHR10972">
    <property type="entry name" value="OXYSTEROL-BINDING PROTEIN-RELATED"/>
    <property type="match status" value="1"/>
</dbReference>
<comment type="caution">
    <text evidence="3">The sequence shown here is derived from an EMBL/GenBank/DDBJ whole genome shotgun (WGS) entry which is preliminary data.</text>
</comment>
<evidence type="ECO:0000313" key="3">
    <source>
        <dbReference type="EMBL" id="RAL59443.1"/>
    </source>
</evidence>
<dbReference type="GO" id="GO:0016020">
    <property type="term" value="C:membrane"/>
    <property type="evidence" value="ECO:0007669"/>
    <property type="project" value="TreeGrafter"/>
</dbReference>
<dbReference type="Proteomes" id="UP000249056">
    <property type="component" value="Unassembled WGS sequence"/>
</dbReference>
<dbReference type="InterPro" id="IPR000648">
    <property type="entry name" value="Oxysterol-bd"/>
</dbReference>
<evidence type="ECO:0008006" key="5">
    <source>
        <dbReference type="Google" id="ProtNLM"/>
    </source>
</evidence>
<dbReference type="AlphaFoldDB" id="A0A395IJD1"/>
<dbReference type="PROSITE" id="PS01013">
    <property type="entry name" value="OSBP"/>
    <property type="match status" value="1"/>
</dbReference>
<name>A0A395IJD1_9HELO</name>
<dbReference type="Gene3D" id="2.40.160.120">
    <property type="match status" value="2"/>
</dbReference>
<dbReference type="GO" id="GO:0005829">
    <property type="term" value="C:cytosol"/>
    <property type="evidence" value="ECO:0007669"/>
    <property type="project" value="TreeGrafter"/>
</dbReference>
<dbReference type="Gene3D" id="6.10.250.1430">
    <property type="match status" value="1"/>
</dbReference>
<dbReference type="OrthoDB" id="14833at2759"/>
<reference evidence="3 4" key="1">
    <citation type="submission" date="2018-06" db="EMBL/GenBank/DDBJ databases">
        <title>Genome Sequence of the Brown Rot Fungal Pathogen Monilinia fructigena.</title>
        <authorList>
            <person name="Landi L."/>
            <person name="De Miccolis Angelini R.M."/>
            <person name="Pollastro S."/>
            <person name="Abate D."/>
            <person name="Faretra F."/>
            <person name="Romanazzi G."/>
        </authorList>
    </citation>
    <scope>NUCLEOTIDE SEQUENCE [LARGE SCALE GENOMIC DNA]</scope>
    <source>
        <strain evidence="3 4">Mfrg269</strain>
    </source>
</reference>
<organism evidence="3 4">
    <name type="scientific">Monilinia fructigena</name>
    <dbReference type="NCBI Taxonomy" id="38457"/>
    <lineage>
        <taxon>Eukaryota</taxon>
        <taxon>Fungi</taxon>
        <taxon>Dikarya</taxon>
        <taxon>Ascomycota</taxon>
        <taxon>Pezizomycotina</taxon>
        <taxon>Leotiomycetes</taxon>
        <taxon>Helotiales</taxon>
        <taxon>Sclerotiniaceae</taxon>
        <taxon>Monilinia</taxon>
    </lineage>
</organism>
<dbReference type="PANTHER" id="PTHR10972:SF184">
    <property type="entry name" value="OXYSTEROL-BINDING PROTEIN HOMOLOG 4-RELATED"/>
    <property type="match status" value="1"/>
</dbReference>
<protein>
    <recommendedName>
        <fullName evidence="5">Oxysterol-binding protein</fullName>
    </recommendedName>
</protein>
<comment type="similarity">
    <text evidence="1 2">Belongs to the OSBP family.</text>
</comment>
<dbReference type="InterPro" id="IPR018494">
    <property type="entry name" value="Oxysterol-bd_CS"/>
</dbReference>
<evidence type="ECO:0000256" key="1">
    <source>
        <dbReference type="ARBA" id="ARBA00008842"/>
    </source>
</evidence>
<dbReference type="Gene3D" id="1.10.287.2720">
    <property type="match status" value="1"/>
</dbReference>
<sequence>MEKCKEEKIAPQHKSAWFGFIKSVATFKGDLSTLTAPPFLLSPQSIVEFPTYWAEHPSFTLKWQHSTRDENGKKKGMKPLNPFLGECFMGSWEDDGKGTGRTELVAEQVSHHPPATAYNIWNDKHGVQLQGTIVPQSYFSSTVHIERHGYSLLTLSQHNETHLITMPPIHIIGLMSGSLSPELSGWISGTPNTFTAIIYRDGCESTPICKAGGQWSGEFNVKDMRSGKDILQFNANSLKRKPLTVRPIEQQKEYESRRAWRYVTQAIHENDIFRIGKEKGRIENEQREMRKKEKVDGEYGEEILCE</sequence>